<dbReference type="NCBIfam" id="TIGR00229">
    <property type="entry name" value="sensory_box"/>
    <property type="match status" value="1"/>
</dbReference>
<organism evidence="2 3">
    <name type="scientific">Salipiger pallidus</name>
    <dbReference type="NCBI Taxonomy" id="1775170"/>
    <lineage>
        <taxon>Bacteria</taxon>
        <taxon>Pseudomonadati</taxon>
        <taxon>Pseudomonadota</taxon>
        <taxon>Alphaproteobacteria</taxon>
        <taxon>Rhodobacterales</taxon>
        <taxon>Roseobacteraceae</taxon>
        <taxon>Salipiger</taxon>
    </lineage>
</organism>
<dbReference type="InterPro" id="IPR035965">
    <property type="entry name" value="PAS-like_dom_sf"/>
</dbReference>
<accession>A0A8J2ZM49</accession>
<dbReference type="EMBL" id="BMJV01000007">
    <property type="protein sequence ID" value="GGG81725.1"/>
    <property type="molecule type" value="Genomic_DNA"/>
</dbReference>
<dbReference type="InterPro" id="IPR013655">
    <property type="entry name" value="PAS_fold_3"/>
</dbReference>
<evidence type="ECO:0000259" key="1">
    <source>
        <dbReference type="Pfam" id="PF08447"/>
    </source>
</evidence>
<evidence type="ECO:0000313" key="3">
    <source>
        <dbReference type="Proteomes" id="UP000617145"/>
    </source>
</evidence>
<evidence type="ECO:0000313" key="2">
    <source>
        <dbReference type="EMBL" id="GGG81725.1"/>
    </source>
</evidence>
<dbReference type="Proteomes" id="UP000617145">
    <property type="component" value="Unassembled WGS sequence"/>
</dbReference>
<protein>
    <recommendedName>
        <fullName evidence="1">PAS fold-3 domain-containing protein</fullName>
    </recommendedName>
</protein>
<name>A0A8J2ZM49_9RHOB</name>
<keyword evidence="3" id="KW-1185">Reference proteome</keyword>
<proteinExistence type="predicted"/>
<feature type="domain" description="PAS fold-3" evidence="1">
    <location>
        <begin position="40"/>
        <end position="112"/>
    </location>
</feature>
<dbReference type="SUPFAM" id="SSF55785">
    <property type="entry name" value="PYP-like sensor domain (PAS domain)"/>
    <property type="match status" value="1"/>
</dbReference>
<dbReference type="CDD" id="cd00130">
    <property type="entry name" value="PAS"/>
    <property type="match status" value="1"/>
</dbReference>
<dbReference type="InterPro" id="IPR000014">
    <property type="entry name" value="PAS"/>
</dbReference>
<gene>
    <name evidence="2" type="ORF">GCM10011415_34160</name>
</gene>
<reference evidence="2" key="2">
    <citation type="submission" date="2020-09" db="EMBL/GenBank/DDBJ databases">
        <authorList>
            <person name="Sun Q."/>
            <person name="Zhou Y."/>
        </authorList>
    </citation>
    <scope>NUCLEOTIDE SEQUENCE</scope>
    <source>
        <strain evidence="2">CGMCC 1.15762</strain>
    </source>
</reference>
<dbReference type="AlphaFoldDB" id="A0A8J2ZM49"/>
<dbReference type="Gene3D" id="3.30.450.20">
    <property type="entry name" value="PAS domain"/>
    <property type="match status" value="1"/>
</dbReference>
<comment type="caution">
    <text evidence="2">The sequence shown here is derived from an EMBL/GenBank/DDBJ whole genome shotgun (WGS) entry which is preliminary data.</text>
</comment>
<reference evidence="2" key="1">
    <citation type="journal article" date="2014" name="Int. J. Syst. Evol. Microbiol.">
        <title>Complete genome sequence of Corynebacterium casei LMG S-19264T (=DSM 44701T), isolated from a smear-ripened cheese.</title>
        <authorList>
            <consortium name="US DOE Joint Genome Institute (JGI-PGF)"/>
            <person name="Walter F."/>
            <person name="Albersmeier A."/>
            <person name="Kalinowski J."/>
            <person name="Ruckert C."/>
        </authorList>
    </citation>
    <scope>NUCLEOTIDE SEQUENCE</scope>
    <source>
        <strain evidence="2">CGMCC 1.15762</strain>
    </source>
</reference>
<dbReference type="Pfam" id="PF08447">
    <property type="entry name" value="PAS_3"/>
    <property type="match status" value="1"/>
</dbReference>
<sequence length="417" mass="46818">MSQHDSQLVTQTRSSGMGEVPFETGSMFYSRTDRRGVIIEGNSVFRRISGFGWEELKGAPHKLVRHADMPTGVFHLFWERLKAGKQVSAYVKNKTKDGRHYWVLAVAWPIPDGYISVRIKPHTELFASVREIYAEMRRAELEDGVTPARSCEALLAALQEHGFETYDAFMSAALSRELEERSKRTGIALDSRQQRFLTMVHTINQIREETDAMTEIIKAIRTVPMNMRILASRLENAGGPISAISVNYGSMLDEMATWVHEFVEGRDSTYIRMRETIERGQFLVCAAVMQREMSTLFEEDMRGAPNTAALQADQQTLRTEATQFGKLSDEALKVVETEATRLGRSVLDMKRYVTGLSSTRMMCKIESATLNGSGDSLSGIVDQLDAGQDEIEARLAKIVELNTIIQSNTAMLRAVTN</sequence>